<protein>
    <recommendedName>
        <fullName evidence="1">SGNH hydrolase-type esterase domain-containing protein</fullName>
    </recommendedName>
</protein>
<sequence length="330" mass="37227">MKIFHLLNSKKSYRIPLAILAIFLITETILRLGLGLGKPALVQADSQTGYRFQPNQNLWRFGKTIIYNQYSQRSDPINLETPPETLRILMVGDSVLNGGNPIDQSEIISEQLKEKLETSGYSLEVLNASSGSWGLGNQWGYLQKFGLFDSDLVILQIGVHDLVQPTSTSDTVGSIYFPDRPPPLAISEAWSRYAWPRITGYIPLNTPSSEIPKLQLQPQEQFAENMKFFQEMVRFIRAQNIPVMVLFTPNRFNLLPTPKTPPYQQEFFSLLNSQSIPVIDVYEAWSTLTPSAINSLFRDSVHLNEQGNQAVATLICQHLQLGNQLPSCIK</sequence>
<name>A0A1L9QSZ4_9CYAN</name>
<dbReference type="EMBL" id="MLAW01000013">
    <property type="protein sequence ID" value="OJJ25794.1"/>
    <property type="molecule type" value="Genomic_DNA"/>
</dbReference>
<dbReference type="SUPFAM" id="SSF52266">
    <property type="entry name" value="SGNH hydrolase"/>
    <property type="match status" value="1"/>
</dbReference>
<organism evidence="2 3">
    <name type="scientific">Roseofilum reptotaenium AO1-A</name>
    <dbReference type="NCBI Taxonomy" id="1925591"/>
    <lineage>
        <taxon>Bacteria</taxon>
        <taxon>Bacillati</taxon>
        <taxon>Cyanobacteriota</taxon>
        <taxon>Cyanophyceae</taxon>
        <taxon>Desertifilales</taxon>
        <taxon>Desertifilaceae</taxon>
        <taxon>Roseofilum</taxon>
    </lineage>
</organism>
<evidence type="ECO:0000313" key="3">
    <source>
        <dbReference type="Proteomes" id="UP000183940"/>
    </source>
</evidence>
<proteinExistence type="predicted"/>
<dbReference type="Proteomes" id="UP000183940">
    <property type="component" value="Unassembled WGS sequence"/>
</dbReference>
<feature type="domain" description="SGNH hydrolase-type esterase" evidence="1">
    <location>
        <begin position="91"/>
        <end position="310"/>
    </location>
</feature>
<dbReference type="Pfam" id="PF13472">
    <property type="entry name" value="Lipase_GDSL_2"/>
    <property type="match status" value="1"/>
</dbReference>
<dbReference type="CDD" id="cd00229">
    <property type="entry name" value="SGNH_hydrolase"/>
    <property type="match status" value="1"/>
</dbReference>
<reference evidence="2" key="1">
    <citation type="submission" date="2016-10" db="EMBL/GenBank/DDBJ databases">
        <title>CRISPR-Cas defence system in Roseofilum reptotaenium: evidence of a bacteriophage-cyanobacterium arms race in the coral black band disease.</title>
        <authorList>
            <person name="Buerger P."/>
            <person name="Wood-Charlson E.M."/>
            <person name="Weynberg K.D."/>
            <person name="Willis B."/>
            <person name="Van Oppen M.J."/>
        </authorList>
    </citation>
    <scope>NUCLEOTIDE SEQUENCE [LARGE SCALE GENOMIC DNA]</scope>
    <source>
        <strain evidence="2">AO1-A</strain>
    </source>
</reference>
<dbReference type="InterPro" id="IPR013830">
    <property type="entry name" value="SGNH_hydro"/>
</dbReference>
<keyword evidence="3" id="KW-1185">Reference proteome</keyword>
<dbReference type="AlphaFoldDB" id="A0A1L9QSZ4"/>
<dbReference type="STRING" id="1925591.BI308_09765"/>
<accession>A0A1L9QSZ4</accession>
<dbReference type="Gene3D" id="3.40.50.1110">
    <property type="entry name" value="SGNH hydrolase"/>
    <property type="match status" value="1"/>
</dbReference>
<evidence type="ECO:0000313" key="2">
    <source>
        <dbReference type="EMBL" id="OJJ25794.1"/>
    </source>
</evidence>
<evidence type="ECO:0000259" key="1">
    <source>
        <dbReference type="Pfam" id="PF13472"/>
    </source>
</evidence>
<gene>
    <name evidence="2" type="ORF">BI308_09765</name>
</gene>
<comment type="caution">
    <text evidence="2">The sequence shown here is derived from an EMBL/GenBank/DDBJ whole genome shotgun (WGS) entry which is preliminary data.</text>
</comment>
<dbReference type="InterPro" id="IPR036514">
    <property type="entry name" value="SGNH_hydro_sf"/>
</dbReference>